<feature type="region of interest" description="Disordered" evidence="1">
    <location>
        <begin position="1408"/>
        <end position="1548"/>
    </location>
</feature>
<feature type="compositionally biased region" description="Polar residues" evidence="1">
    <location>
        <begin position="1624"/>
        <end position="1643"/>
    </location>
</feature>
<feature type="compositionally biased region" description="Polar residues" evidence="1">
    <location>
        <begin position="1521"/>
        <end position="1531"/>
    </location>
</feature>
<feature type="region of interest" description="Disordered" evidence="1">
    <location>
        <begin position="1047"/>
        <end position="1067"/>
    </location>
</feature>
<dbReference type="SUPFAM" id="SSF52540">
    <property type="entry name" value="P-loop containing nucleoside triphosphate hydrolases"/>
    <property type="match status" value="1"/>
</dbReference>
<proteinExistence type="predicted"/>
<feature type="region of interest" description="Disordered" evidence="1">
    <location>
        <begin position="1679"/>
        <end position="1698"/>
    </location>
</feature>
<feature type="region of interest" description="Disordered" evidence="1">
    <location>
        <begin position="1846"/>
        <end position="1883"/>
    </location>
</feature>
<feature type="compositionally biased region" description="Basic residues" evidence="1">
    <location>
        <begin position="1443"/>
        <end position="1454"/>
    </location>
</feature>
<protein>
    <submittedName>
        <fullName evidence="2">Uncharacterized protein</fullName>
    </submittedName>
</protein>
<dbReference type="Gene3D" id="3.40.50.300">
    <property type="entry name" value="P-loop containing nucleotide triphosphate hydrolases"/>
    <property type="match status" value="1"/>
</dbReference>
<accession>A0A7M5UIU3</accession>
<evidence type="ECO:0000256" key="1">
    <source>
        <dbReference type="SAM" id="MobiDB-lite"/>
    </source>
</evidence>
<dbReference type="Proteomes" id="UP000594262">
    <property type="component" value="Unplaced"/>
</dbReference>
<evidence type="ECO:0000313" key="3">
    <source>
        <dbReference type="Proteomes" id="UP000594262"/>
    </source>
</evidence>
<feature type="compositionally biased region" description="Polar residues" evidence="1">
    <location>
        <begin position="1465"/>
        <end position="1480"/>
    </location>
</feature>
<feature type="region of interest" description="Disordered" evidence="1">
    <location>
        <begin position="1571"/>
        <end position="1643"/>
    </location>
</feature>
<reference evidence="2" key="1">
    <citation type="submission" date="2021-01" db="UniProtKB">
        <authorList>
            <consortium name="EnsemblMetazoa"/>
        </authorList>
    </citation>
    <scope>IDENTIFICATION</scope>
</reference>
<feature type="compositionally biased region" description="Polar residues" evidence="1">
    <location>
        <begin position="1689"/>
        <end position="1698"/>
    </location>
</feature>
<dbReference type="InterPro" id="IPR027417">
    <property type="entry name" value="P-loop_NTPase"/>
</dbReference>
<sequence>MVLHHLDIRTKHLLKILHETQVVIFEFAISHHRNCQNKGDLKIGFQEVITANFQQFKNKKFLKEHHHKKHFYDAQNNLKQSIDYKQLDILLLTKVFNLKFISKSLRQVFQCCGNCENEHQNCICNIPKGDCVGKINCGYKKCSQYPYKCDYTALLWLVDIAESLRNCIKHLSENKTCFIDLENGTHVLQAFPQTQKWDDLWAFVKERTTECLQCLKRNAFLDDEKFDKMKMELEMIFRADVKTLVPIVSDDIEYYHTVIMGGEDAAIWRKQCDNDLKQLNATCEGGFKYLRKQNNDGFKELNKNREKDFQKWSKDFVYLDGIYVPFEDANHEEDRFVLSGNVSSGCTLLYKDTYQIVKLQCRGGHVNVWNEISPRSTVEKEKGYIEVTNLLAGDIVEFRALAKSNDGTFVIVRSDQIEIREFPLKDLIEIDGRNIFIGDLKNSSLDVKTTRNNQLEFILPTKQDVKYVLRAETWDQAQNRWVCREHQLETLNGSEQVLILNHLQERCRYDVRVLAKNSADEIIVLTIENITTKDAIHRHTDTYGVTMVSHTFGLKTDAPSFIEGQPNNAKKIIYHTGAGKEIRSLDLIDCGKHVRSNFSEKELIQSQVLIPQLHQLHPKSLNFRLASKILEIFGDCYLLTNVDFHKHLSKTLGYDDQQMSNMYNSLPKGGSAMVLYPKEMPIAIIMTLPENENESLHQLFVKANENLKAFMTIHADIFKQRKQRFVVINTIAAAWYKLNDFEDYCTQCNVDLMLFKEELETNSNLEDFYRNVKKEAQDPNYDADAGSSDDDVDENEKEDARNMVFEVASRSIVMESIIDERFPNLFCKTDEKICKRILNEYQSNAILDLSSKKIITGPYGSGKSVVIHEMIQRLATNDNDIIYYIGFDEYTIQQVQMHEFCRGISPNILCRNIADLSIETSNTTKLLTLSQCLSYIENEHLNTIDRVHVIIDEFDGEDVDEEEAKNIKGMLESPFFKKTNLVIAIQSCQKSRRLDQGGRVENISSNCLQELGIKEYKLPKTMRYSGKINDVMLSVLSKVEEEENFYNAPDGKSLDDTALSQETPKEERVEVDINIPEPQENIPSKKENSGELLETYKDDFNIKPEFEHKASKTDLKEEPANLGDDEKLMLQNDTAITSANEVKSMIQPILKFDDYFINLDLDSDNKIISNFKYPENKGNGTGVGGVKPSLLRLDSATLIDVKPLVYYLRNVCFKEDEAKHLMIVCNFVDLIPLIRCALASISVNHVEYIDCIHKNPAKPTEFKRHILDEWKQGCQVLLTDCRGCRGIEYKEVLVIWDESDYHSRHMFGEALSRARTNLYIVTIKSDEGRLCNLTRVVDTLIKENLVQNKTKECFEKSVGLNILPLEEFKTRIDFSNSFGKPFWMYSTFAFLRSKVQLWRDPVQELISESQSADEENEEYQQQQHEYSNNRSPQNHQSASPYNSHHHSNHHTHHSNHNDPHHKQVPSKNQPTSGAPHNHAQSVVVDPNIPPPLKSYSSVAARNKPSGGMPPLPGQQPQGVQITNNIGQQPPVNNGRPPMKAGPPAQAVEPQDISKALPVKQEQLHNAKQQYIAQSKQAVAKSNSTPPVNKPPVNQMPMSTGTHQDAPKAPTQGPPGLSLAAGSAPTPTSNAPKASYSSRLSTTNKTAAVEHTRMEQMPSTTPRGQGEVIKFGKINKINEDGSSRYAPKASYSSRLSTTNKTAAVEHTRMEQMPSTTPRGQGEVIKFGKINKINEDGRKEPDLNKFKDFSHSFKLESKTKKTEVKTDTTASTTHVAVATPSSTTKDSKAVVEETIMKSVANVALSAPVPETVLLSKPNTKDVSARPSITTTISTTTTTTSATRVATSATDTKNVSTTTPTVSTTTTTSVVSSVVSTVTASSTTPS</sequence>
<name>A0A7M5UIU3_9CNID</name>
<feature type="compositionally biased region" description="Polar residues" evidence="1">
    <location>
        <begin position="1571"/>
        <end position="1586"/>
    </location>
</feature>
<keyword evidence="3" id="KW-1185">Reference proteome</keyword>
<organism evidence="2 3">
    <name type="scientific">Clytia hemisphaerica</name>
    <dbReference type="NCBI Taxonomy" id="252671"/>
    <lineage>
        <taxon>Eukaryota</taxon>
        <taxon>Metazoa</taxon>
        <taxon>Cnidaria</taxon>
        <taxon>Hydrozoa</taxon>
        <taxon>Hydroidolina</taxon>
        <taxon>Leptothecata</taxon>
        <taxon>Obeliida</taxon>
        <taxon>Clytiidae</taxon>
        <taxon>Clytia</taxon>
    </lineage>
</organism>
<dbReference type="EnsemblMetazoa" id="CLYHEMT001561.2">
    <property type="protein sequence ID" value="CLYHEMP001561.2"/>
    <property type="gene ID" value="CLYHEMG001561"/>
</dbReference>
<evidence type="ECO:0000313" key="2">
    <source>
        <dbReference type="EnsemblMetazoa" id="CLYHEMP001561.2"/>
    </source>
</evidence>
<feature type="compositionally biased region" description="Polar residues" evidence="1">
    <location>
        <begin position="1428"/>
        <end position="1441"/>
    </location>
</feature>